<organism evidence="2 3">
    <name type="scientific">Moniliophthora roreri</name>
    <name type="common">Frosty pod rot fungus</name>
    <name type="synonym">Monilia roreri</name>
    <dbReference type="NCBI Taxonomy" id="221103"/>
    <lineage>
        <taxon>Eukaryota</taxon>
        <taxon>Fungi</taxon>
        <taxon>Dikarya</taxon>
        <taxon>Basidiomycota</taxon>
        <taxon>Agaricomycotina</taxon>
        <taxon>Agaricomycetes</taxon>
        <taxon>Agaricomycetidae</taxon>
        <taxon>Agaricales</taxon>
        <taxon>Marasmiineae</taxon>
        <taxon>Marasmiaceae</taxon>
        <taxon>Moniliophthora</taxon>
    </lineage>
</organism>
<gene>
    <name evidence="2" type="ORF">WG66_14284</name>
</gene>
<feature type="transmembrane region" description="Helical" evidence="1">
    <location>
        <begin position="77"/>
        <end position="100"/>
    </location>
</feature>
<sequence>MSISSSAATVLNTSVPNTQDAGTITSMRISKTLTSVVSFLVVVMAILYTAAFLWMYRCSREHSRPLNKKSGKMLQQYAPYVYMFIVFNALAELGTSAWLLTQYRLFQNYPNEHTYTSVKLLLFSNCWTVLVDGAYTLLFLHPSWSGHPVSSVGAQLIWVTMTWVFYVAGAALLNHALPLLFLRGICTSVVYCSQLQALFALTVIQILVLTGGGVTLVWLAWQSIKGSH</sequence>
<dbReference type="EMBL" id="LATX01002190">
    <property type="protein sequence ID" value="KTB33147.1"/>
    <property type="molecule type" value="Genomic_DNA"/>
</dbReference>
<feature type="transmembrane region" description="Helical" evidence="1">
    <location>
        <begin position="120"/>
        <end position="140"/>
    </location>
</feature>
<reference evidence="2 3" key="1">
    <citation type="submission" date="2015-12" db="EMBL/GenBank/DDBJ databases">
        <title>Draft genome sequence of Moniliophthora roreri, the causal agent of frosty pod rot of cacao.</title>
        <authorList>
            <person name="Aime M.C."/>
            <person name="Diaz-Valderrama J.R."/>
            <person name="Kijpornyongpan T."/>
            <person name="Phillips-Mora W."/>
        </authorList>
    </citation>
    <scope>NUCLEOTIDE SEQUENCE [LARGE SCALE GENOMIC DNA]</scope>
    <source>
        <strain evidence="2 3">MCA 2952</strain>
    </source>
</reference>
<name>A0A0W0FA21_MONRR</name>
<comment type="caution">
    <text evidence="2">The sequence shown here is derived from an EMBL/GenBank/DDBJ whole genome shotgun (WGS) entry which is preliminary data.</text>
</comment>
<evidence type="ECO:0000313" key="2">
    <source>
        <dbReference type="EMBL" id="KTB33147.1"/>
    </source>
</evidence>
<keyword evidence="1" id="KW-1133">Transmembrane helix</keyword>
<keyword evidence="1" id="KW-0472">Membrane</keyword>
<feature type="transmembrane region" description="Helical" evidence="1">
    <location>
        <begin position="197"/>
        <end position="221"/>
    </location>
</feature>
<feature type="transmembrane region" description="Helical" evidence="1">
    <location>
        <begin position="152"/>
        <end position="177"/>
    </location>
</feature>
<evidence type="ECO:0000256" key="1">
    <source>
        <dbReference type="SAM" id="Phobius"/>
    </source>
</evidence>
<accession>A0A0W0FA21</accession>
<proteinExistence type="predicted"/>
<keyword evidence="1" id="KW-0812">Transmembrane</keyword>
<protein>
    <submittedName>
        <fullName evidence="2">Uncharacterized protein</fullName>
    </submittedName>
</protein>
<dbReference type="AlphaFoldDB" id="A0A0W0FA21"/>
<evidence type="ECO:0000313" key="3">
    <source>
        <dbReference type="Proteomes" id="UP000054988"/>
    </source>
</evidence>
<dbReference type="Proteomes" id="UP000054988">
    <property type="component" value="Unassembled WGS sequence"/>
</dbReference>
<dbReference type="eggNOG" id="ENOG502RCBF">
    <property type="taxonomic scope" value="Eukaryota"/>
</dbReference>
<feature type="transmembrane region" description="Helical" evidence="1">
    <location>
        <begin position="36"/>
        <end position="56"/>
    </location>
</feature>